<dbReference type="Proteomes" id="UP000774326">
    <property type="component" value="Unassembled WGS sequence"/>
</dbReference>
<evidence type="ECO:0000313" key="1">
    <source>
        <dbReference type="EMBL" id="KAH3680379.1"/>
    </source>
</evidence>
<gene>
    <name evidence="1" type="ORF">WICPIJ_008295</name>
</gene>
<evidence type="ECO:0000313" key="2">
    <source>
        <dbReference type="Proteomes" id="UP000774326"/>
    </source>
</evidence>
<sequence>MTLILFLGLKINNLSNRSNASGFVPSGNKVSNGVFLLNGKDLIYSLALLDLMLGFPLNISAKMHPTDQTSIAVVYSWNVSMISGARYHLVATYSVMKPKLFSVEAMDLARPKSHTFKSQLEFKSKLEGFKSL</sequence>
<keyword evidence="2" id="KW-1185">Reference proteome</keyword>
<proteinExistence type="predicted"/>
<dbReference type="OrthoDB" id="5594997at2759"/>
<name>A0A9P8Q030_WICPI</name>
<dbReference type="AlphaFoldDB" id="A0A9P8Q030"/>
<accession>A0A9P8Q030</accession>
<organism evidence="1 2">
    <name type="scientific">Wickerhamomyces pijperi</name>
    <name type="common">Yeast</name>
    <name type="synonym">Pichia pijperi</name>
    <dbReference type="NCBI Taxonomy" id="599730"/>
    <lineage>
        <taxon>Eukaryota</taxon>
        <taxon>Fungi</taxon>
        <taxon>Dikarya</taxon>
        <taxon>Ascomycota</taxon>
        <taxon>Saccharomycotina</taxon>
        <taxon>Saccharomycetes</taxon>
        <taxon>Phaffomycetales</taxon>
        <taxon>Wickerhamomycetaceae</taxon>
        <taxon>Wickerhamomyces</taxon>
    </lineage>
</organism>
<comment type="caution">
    <text evidence="1">The sequence shown here is derived from an EMBL/GenBank/DDBJ whole genome shotgun (WGS) entry which is preliminary data.</text>
</comment>
<reference evidence="1" key="2">
    <citation type="submission" date="2021-01" db="EMBL/GenBank/DDBJ databases">
        <authorList>
            <person name="Schikora-Tamarit M.A."/>
        </authorList>
    </citation>
    <scope>NUCLEOTIDE SEQUENCE</scope>
    <source>
        <strain evidence="1">CBS2887</strain>
    </source>
</reference>
<protein>
    <submittedName>
        <fullName evidence="1">Uncharacterized protein</fullName>
    </submittedName>
</protein>
<reference evidence="1" key="1">
    <citation type="journal article" date="2021" name="Open Biol.">
        <title>Shared evolutionary footprints suggest mitochondrial oxidative damage underlies multiple complex I losses in fungi.</title>
        <authorList>
            <person name="Schikora-Tamarit M.A."/>
            <person name="Marcet-Houben M."/>
            <person name="Nosek J."/>
            <person name="Gabaldon T."/>
        </authorList>
    </citation>
    <scope>NUCLEOTIDE SEQUENCE</scope>
    <source>
        <strain evidence="1">CBS2887</strain>
    </source>
</reference>
<dbReference type="EMBL" id="JAEUBG010004737">
    <property type="protein sequence ID" value="KAH3680379.1"/>
    <property type="molecule type" value="Genomic_DNA"/>
</dbReference>